<dbReference type="Gene3D" id="3.30.70.1620">
    <property type="match status" value="1"/>
</dbReference>
<dbReference type="InterPro" id="IPR024704">
    <property type="entry name" value="SMC"/>
</dbReference>
<dbReference type="GO" id="GO:0007062">
    <property type="term" value="P:sister chromatid cohesion"/>
    <property type="evidence" value="ECO:0007669"/>
    <property type="project" value="InterPro"/>
</dbReference>
<dbReference type="Gene3D" id="1.20.1060.20">
    <property type="match status" value="1"/>
</dbReference>
<dbReference type="CDD" id="cd03275">
    <property type="entry name" value="ABC_SMC1_euk"/>
    <property type="match status" value="2"/>
</dbReference>
<comment type="subcellular location">
    <subcellularLocation>
        <location evidence="2">Chromosome</location>
    </subcellularLocation>
    <subcellularLocation>
        <location evidence="1">Nucleus</location>
    </subcellularLocation>
</comment>
<keyword evidence="6" id="KW-0498">Mitosis</keyword>
<dbReference type="SUPFAM" id="SSF52540">
    <property type="entry name" value="P-loop containing nucleoside triphosphate hydrolases"/>
    <property type="match status" value="2"/>
</dbReference>
<evidence type="ECO:0000256" key="4">
    <source>
        <dbReference type="ARBA" id="ARBA00022454"/>
    </source>
</evidence>
<feature type="non-terminal residue" evidence="13">
    <location>
        <position position="1237"/>
    </location>
</feature>
<dbReference type="GO" id="GO:0008278">
    <property type="term" value="C:cohesin complex"/>
    <property type="evidence" value="ECO:0007669"/>
    <property type="project" value="InterPro"/>
</dbReference>
<dbReference type="EMBL" id="CAJVPV010002270">
    <property type="protein sequence ID" value="CAG8522364.1"/>
    <property type="molecule type" value="Genomic_DNA"/>
</dbReference>
<dbReference type="GO" id="GO:0005524">
    <property type="term" value="F:ATP binding"/>
    <property type="evidence" value="ECO:0007669"/>
    <property type="project" value="InterPro"/>
</dbReference>
<feature type="domain" description="SMC hinge" evidence="12">
    <location>
        <begin position="526"/>
        <end position="642"/>
    </location>
</feature>
<feature type="coiled-coil region" evidence="10">
    <location>
        <begin position="831"/>
        <end position="942"/>
    </location>
</feature>
<name>A0A9N9FBH6_9GLOM</name>
<keyword evidence="14" id="KW-1185">Reference proteome</keyword>
<dbReference type="GO" id="GO:0051301">
    <property type="term" value="P:cell division"/>
    <property type="evidence" value="ECO:0007669"/>
    <property type="project" value="UniProtKB-KW"/>
</dbReference>
<keyword evidence="8" id="KW-0539">Nucleus</keyword>
<dbReference type="PANTHER" id="PTHR18937">
    <property type="entry name" value="STRUCTURAL MAINTENANCE OF CHROMOSOMES SMC FAMILY MEMBER"/>
    <property type="match status" value="1"/>
</dbReference>
<dbReference type="Proteomes" id="UP000789342">
    <property type="component" value="Unassembled WGS sequence"/>
</dbReference>
<evidence type="ECO:0000256" key="9">
    <source>
        <dbReference type="ARBA" id="ARBA00023306"/>
    </source>
</evidence>
<dbReference type="GO" id="GO:0005634">
    <property type="term" value="C:nucleus"/>
    <property type="evidence" value="ECO:0007669"/>
    <property type="project" value="UniProtKB-SubCell"/>
</dbReference>
<protein>
    <submittedName>
        <fullName evidence="13">6973_t:CDS:1</fullName>
    </submittedName>
</protein>
<evidence type="ECO:0000259" key="12">
    <source>
        <dbReference type="SMART" id="SM00968"/>
    </source>
</evidence>
<dbReference type="Gene3D" id="1.10.287.1490">
    <property type="match status" value="1"/>
</dbReference>
<dbReference type="Pfam" id="PF02463">
    <property type="entry name" value="SMC_N"/>
    <property type="match status" value="1"/>
</dbReference>
<gene>
    <name evidence="13" type="ORF">AMORRO_LOCUS4270</name>
</gene>
<dbReference type="GO" id="GO:0003677">
    <property type="term" value="F:DNA binding"/>
    <property type="evidence" value="ECO:0007669"/>
    <property type="project" value="TreeGrafter"/>
</dbReference>
<dbReference type="InterPro" id="IPR036277">
    <property type="entry name" value="SMC_hinge_sf"/>
</dbReference>
<comment type="caution">
    <text evidence="13">The sequence shown here is derived from an EMBL/GenBank/DDBJ whole genome shotgun (WGS) entry which is preliminary data.</text>
</comment>
<feature type="coiled-coil region" evidence="10">
    <location>
        <begin position="765"/>
        <end position="792"/>
    </location>
</feature>
<dbReference type="AlphaFoldDB" id="A0A9N9FBH6"/>
<organism evidence="13 14">
    <name type="scientific">Acaulospora morrowiae</name>
    <dbReference type="NCBI Taxonomy" id="94023"/>
    <lineage>
        <taxon>Eukaryota</taxon>
        <taxon>Fungi</taxon>
        <taxon>Fungi incertae sedis</taxon>
        <taxon>Mucoromycota</taxon>
        <taxon>Glomeromycotina</taxon>
        <taxon>Glomeromycetes</taxon>
        <taxon>Diversisporales</taxon>
        <taxon>Acaulosporaceae</taxon>
        <taxon>Acaulospora</taxon>
    </lineage>
</organism>
<feature type="coiled-coil region" evidence="10">
    <location>
        <begin position="1039"/>
        <end position="1073"/>
    </location>
</feature>
<feature type="compositionally biased region" description="Basic and acidic residues" evidence="11">
    <location>
        <begin position="411"/>
        <end position="439"/>
    </location>
</feature>
<dbReference type="InterPro" id="IPR010935">
    <property type="entry name" value="SMC_hinge"/>
</dbReference>
<dbReference type="Gene3D" id="3.40.50.300">
    <property type="entry name" value="P-loop containing nucleotide triphosphate hydrolases"/>
    <property type="match status" value="2"/>
</dbReference>
<dbReference type="PANTHER" id="PTHR18937:SF12">
    <property type="entry name" value="STRUCTURAL MAINTENANCE OF CHROMOSOMES PROTEIN"/>
    <property type="match status" value="1"/>
</dbReference>
<evidence type="ECO:0000256" key="10">
    <source>
        <dbReference type="SAM" id="Coils"/>
    </source>
</evidence>
<dbReference type="OrthoDB" id="5575062at2759"/>
<dbReference type="SUPFAM" id="SSF75553">
    <property type="entry name" value="Smc hinge domain"/>
    <property type="match status" value="1"/>
</dbReference>
<feature type="region of interest" description="Disordered" evidence="11">
    <location>
        <begin position="411"/>
        <end position="446"/>
    </location>
</feature>
<accession>A0A9N9FBH6</accession>
<proteinExistence type="inferred from homology"/>
<evidence type="ECO:0000256" key="3">
    <source>
        <dbReference type="ARBA" id="ARBA00005597"/>
    </source>
</evidence>
<evidence type="ECO:0000256" key="5">
    <source>
        <dbReference type="ARBA" id="ARBA00022618"/>
    </source>
</evidence>
<keyword evidence="5" id="KW-0132">Cell division</keyword>
<dbReference type="GO" id="GO:0016887">
    <property type="term" value="F:ATP hydrolysis activity"/>
    <property type="evidence" value="ECO:0007669"/>
    <property type="project" value="InterPro"/>
</dbReference>
<evidence type="ECO:0000256" key="11">
    <source>
        <dbReference type="SAM" id="MobiDB-lite"/>
    </source>
</evidence>
<keyword evidence="4" id="KW-0158">Chromosome</keyword>
<comment type="similarity">
    <text evidence="3">Belongs to the SMC family. SMC1 subfamily.</text>
</comment>
<evidence type="ECO:0000256" key="6">
    <source>
        <dbReference type="ARBA" id="ARBA00022776"/>
    </source>
</evidence>
<dbReference type="PIRSF" id="PIRSF005719">
    <property type="entry name" value="SMC"/>
    <property type="match status" value="1"/>
</dbReference>
<dbReference type="SMART" id="SM00968">
    <property type="entry name" value="SMC_hinge"/>
    <property type="match status" value="1"/>
</dbReference>
<sequence length="1237" mass="143832">MGRLDRLELENFKSYKGRQTIGPFYNFTSVIGPNGAGKSNLMDAISFVLGVKSAQLRSTQLKELIYRGRSMQEEGEEDMDLEGHLESPKRAWVMAVYKDDDDDEIHFQRSITKTGSSEYRINDDVVTFSVYNAELEKRNILVKARNFLVFQGDVEAIASQSPKDLTRLIEQISGSLEFKAEYERLKIQQERATENSTFNYNKKRGINSEIQEYQKQKAQAQQFEKLQAEKAQIMVDYLLWRLFHIQEDIKEYRGQINDHNNIIAEKQKIQKEYDAELKKARVEQAKVHREYYQVEREMKLKEKELEEKRPALLTVDEKIAHSKRKLNQFEQNAERVRKDFERQSKRVESLQLELDKVTRDAEQYEASLNAESSSSKKSANLNADEIAEYNRKREEANKKIITEKQQLENFRRQEKTCSESTQRLKEKMEDLDRRRKQLEEESLSLSDHKDKGSAYVAQLQLDLEKSKGELQSIIVERESINRQEIYLNRELQEVLNKITVANVDQNESEREQKMKECLESLKRVFSGVHGRLLDLFTPSQRKYAVPVSIILGRNLDAIIVDQQKTAIECIQYMREQRLGHATFIPLDTIVVKSINDKYRSFMKGARLAIDVITYNDKLERAFQYACGNTLVCDTLEIAKHICYEKDQHIKAVTLDGTIIHKSGLITGGHSDDILSGAKRVTEKKRGDTLEGLKRQRDEIFSKLSNLNKSKRRGNLEEQKKSEISGLESRLELSQQDLFEVTRKLKAVNDELSVIAEEVLKLQPTLDQAQAELMRINEQIVQLENKINLIEDDVFRDFCRKIQVSNIRDYEQRQLKMAQEIAENRLRFTTQKSRLQNQLTFESEQLNETQDRLNRLETAIRDDEHRLSELEEEKSQLLRDKSRISDEITEKQETLNEIKKEFDVRTDAVNSAKRQLSQLNKEIDKMMKEVVNKESDIEKLEADRFSIFRKCKLEEIELPVLRGSLDEVLIGDSYQEEDAMDTDDDDIIASSSRSNSNLNIQVDFESLTENHMENNGNEIAKDFEKKIDEITAKMEEIAPSLKAIERLEGIEQRLQDTEKEFDNARREAKLTKEAFNAVKQDRYKHFHEAYDHISENIDKIYKDLTKSRSFPLGGTAYLSLEDTEEPYLDGVKYHAMPPMKRFRDMEQLSGGEKTMAALALLFAIHSYRPSPFFVLDEVDAALDNTNVGKIANYIREHASDKFQFIVISLKSTLYEKAQALVGIYRDQEVNSSKTLTLQ</sequence>
<keyword evidence="7 10" id="KW-0175">Coiled coil</keyword>
<dbReference type="Pfam" id="PF06470">
    <property type="entry name" value="SMC_hinge"/>
    <property type="match status" value="1"/>
</dbReference>
<evidence type="ECO:0000313" key="13">
    <source>
        <dbReference type="EMBL" id="CAG8522364.1"/>
    </source>
</evidence>
<evidence type="ECO:0000256" key="2">
    <source>
        <dbReference type="ARBA" id="ARBA00004286"/>
    </source>
</evidence>
<evidence type="ECO:0000256" key="1">
    <source>
        <dbReference type="ARBA" id="ARBA00004123"/>
    </source>
</evidence>
<dbReference type="InterPro" id="IPR027417">
    <property type="entry name" value="P-loop_NTPase"/>
</dbReference>
<evidence type="ECO:0000256" key="7">
    <source>
        <dbReference type="ARBA" id="ARBA00023054"/>
    </source>
</evidence>
<keyword evidence="9" id="KW-0131">Cell cycle</keyword>
<reference evidence="13" key="1">
    <citation type="submission" date="2021-06" db="EMBL/GenBank/DDBJ databases">
        <authorList>
            <person name="Kallberg Y."/>
            <person name="Tangrot J."/>
            <person name="Rosling A."/>
        </authorList>
    </citation>
    <scope>NUCLEOTIDE SEQUENCE</scope>
    <source>
        <strain evidence="13">CL551</strain>
    </source>
</reference>
<dbReference type="InterPro" id="IPR003395">
    <property type="entry name" value="RecF/RecN/SMC_N"/>
</dbReference>
<evidence type="ECO:0000313" key="14">
    <source>
        <dbReference type="Proteomes" id="UP000789342"/>
    </source>
</evidence>
<evidence type="ECO:0000256" key="8">
    <source>
        <dbReference type="ARBA" id="ARBA00023242"/>
    </source>
</evidence>
<dbReference type="InterPro" id="IPR028468">
    <property type="entry name" value="Smc1_ABC"/>
</dbReference>